<evidence type="ECO:0000313" key="11">
    <source>
        <dbReference type="Proteomes" id="UP001628281"/>
    </source>
</evidence>
<dbReference type="GO" id="GO:0005886">
    <property type="term" value="C:plasma membrane"/>
    <property type="evidence" value="ECO:0007669"/>
    <property type="project" value="UniProtKB-SubCell"/>
</dbReference>
<dbReference type="InterPro" id="IPR001123">
    <property type="entry name" value="LeuE-type"/>
</dbReference>
<name>A0A060DL46_9PROT</name>
<feature type="transmembrane region" description="Helical" evidence="7">
    <location>
        <begin position="39"/>
        <end position="65"/>
    </location>
</feature>
<evidence type="ECO:0000256" key="5">
    <source>
        <dbReference type="ARBA" id="ARBA00022989"/>
    </source>
</evidence>
<evidence type="ECO:0000313" key="9">
    <source>
        <dbReference type="EMBL" id="MFL7899992.1"/>
    </source>
</evidence>
<dbReference type="PIRSF" id="PIRSF006324">
    <property type="entry name" value="LeuE"/>
    <property type="match status" value="1"/>
</dbReference>
<feature type="transmembrane region" description="Helical" evidence="7">
    <location>
        <begin position="77"/>
        <end position="95"/>
    </location>
</feature>
<evidence type="ECO:0000256" key="7">
    <source>
        <dbReference type="SAM" id="Phobius"/>
    </source>
</evidence>
<organism evidence="8 10">
    <name type="scientific">Azospirillum argentinense</name>
    <dbReference type="NCBI Taxonomy" id="2970906"/>
    <lineage>
        <taxon>Bacteria</taxon>
        <taxon>Pseudomonadati</taxon>
        <taxon>Pseudomonadota</taxon>
        <taxon>Alphaproteobacteria</taxon>
        <taxon>Rhodospirillales</taxon>
        <taxon>Azospirillaceae</taxon>
        <taxon>Azospirillum</taxon>
    </lineage>
</organism>
<evidence type="ECO:0000256" key="3">
    <source>
        <dbReference type="ARBA" id="ARBA00022475"/>
    </source>
</evidence>
<keyword evidence="11" id="KW-1185">Reference proteome</keyword>
<evidence type="ECO:0000313" key="10">
    <source>
        <dbReference type="Proteomes" id="UP000027186"/>
    </source>
</evidence>
<comment type="similarity">
    <text evidence="2">Belongs to the Rht family.</text>
</comment>
<keyword evidence="3" id="KW-1003">Cell membrane</keyword>
<reference evidence="8 10" key="1">
    <citation type="journal article" date="2014" name="Genome Announc.">
        <title>Complete Genome Sequence of the Model Rhizosphere Strain Azospirillum brasilense Az39, Successfully Applied in Agriculture.</title>
        <authorList>
            <person name="Rivera D."/>
            <person name="Revale S."/>
            <person name="Molina R."/>
            <person name="Gualpa J."/>
            <person name="Puente M."/>
            <person name="Maroniche G."/>
            <person name="Paris G."/>
            <person name="Baker D."/>
            <person name="Clavijo B."/>
            <person name="McLay K."/>
            <person name="Spaepen S."/>
            <person name="Perticari A."/>
            <person name="Vazquez M."/>
            <person name="Wisniewski-Dye F."/>
            <person name="Watkins C."/>
            <person name="Martinez-Abarca F."/>
            <person name="Vanderleyden J."/>
            <person name="Cassan F."/>
        </authorList>
    </citation>
    <scope>NUCLEOTIDE SEQUENCE [LARGE SCALE GENOMIC DNA]</scope>
    <source>
        <strain evidence="8 10">Az39</strain>
    </source>
</reference>
<dbReference type="GO" id="GO:0042970">
    <property type="term" value="F:homoserine transmembrane transporter activity"/>
    <property type="evidence" value="ECO:0007669"/>
    <property type="project" value="TreeGrafter"/>
</dbReference>
<evidence type="ECO:0000256" key="4">
    <source>
        <dbReference type="ARBA" id="ARBA00022692"/>
    </source>
</evidence>
<accession>A0A060DL46</accession>
<dbReference type="AlphaFoldDB" id="A0A060DL46"/>
<feature type="transmembrane region" description="Helical" evidence="7">
    <location>
        <begin position="6"/>
        <end position="27"/>
    </location>
</feature>
<gene>
    <name evidence="8" type="ORF">ABAZ39_06860</name>
    <name evidence="9" type="ORF">ACJ41P_02575</name>
</gene>
<dbReference type="KEGG" id="abq:ABAZ39_06860"/>
<feature type="transmembrane region" description="Helical" evidence="7">
    <location>
        <begin position="116"/>
        <end position="142"/>
    </location>
</feature>
<keyword evidence="4 7" id="KW-0812">Transmembrane</keyword>
<evidence type="ECO:0000256" key="6">
    <source>
        <dbReference type="ARBA" id="ARBA00023136"/>
    </source>
</evidence>
<feature type="transmembrane region" description="Helical" evidence="7">
    <location>
        <begin position="148"/>
        <end position="169"/>
    </location>
</feature>
<evidence type="ECO:0000256" key="2">
    <source>
        <dbReference type="ARBA" id="ARBA00007928"/>
    </source>
</evidence>
<dbReference type="EMBL" id="CP007793">
    <property type="protein sequence ID" value="AIB11728.1"/>
    <property type="molecule type" value="Genomic_DNA"/>
</dbReference>
<dbReference type="Pfam" id="PF01810">
    <property type="entry name" value="LysE"/>
    <property type="match status" value="1"/>
</dbReference>
<dbReference type="EMBL" id="JBJLSN010000003">
    <property type="protein sequence ID" value="MFL7899992.1"/>
    <property type="molecule type" value="Genomic_DNA"/>
</dbReference>
<proteinExistence type="inferred from homology"/>
<comment type="subcellular location">
    <subcellularLocation>
        <location evidence="1">Cell membrane</location>
        <topology evidence="1">Multi-pass membrane protein</topology>
    </subcellularLocation>
</comment>
<sequence>MNWQTLGFFFATAFVLSMTPGPNMLLAMSLGLRYGVRRAAWGGLGMCVALTTMATLSVLGLGALLAASEPAFQAVKWAGVAYLTWLGIAAWRAPVPDGSPRVGAAAAAEEAPAHRLFLRGLLVAFSNPKALVFMAALFPQFIDPAAPLMPQLVALVAIMVVIEFGWIMAYATGGNSIGARLTSGSAARTLNRLTGGLMIGAGGLLALARRL</sequence>
<evidence type="ECO:0000256" key="1">
    <source>
        <dbReference type="ARBA" id="ARBA00004651"/>
    </source>
</evidence>
<protein>
    <submittedName>
        <fullName evidence="8">Homoserine lactone transporter</fullName>
    </submittedName>
    <submittedName>
        <fullName evidence="9">LysE family translocator</fullName>
    </submittedName>
</protein>
<dbReference type="PANTHER" id="PTHR30086:SF14">
    <property type="entry name" value="HOMOSERINE_HOMOSERINE LACTONE EFFLUX PROTEIN"/>
    <property type="match status" value="1"/>
</dbReference>
<dbReference type="RefSeq" id="WP_038527879.1">
    <property type="nucleotide sequence ID" value="NZ_CP007793.1"/>
</dbReference>
<dbReference type="PANTHER" id="PTHR30086">
    <property type="entry name" value="ARGININE EXPORTER PROTEIN ARGO"/>
    <property type="match status" value="1"/>
</dbReference>
<keyword evidence="6 7" id="KW-0472">Membrane</keyword>
<reference evidence="9 11" key="2">
    <citation type="submission" date="2024-11" db="EMBL/GenBank/DDBJ databases">
        <title>Draft genome sequences of two bacteria associated to sugarcane roots in Colombia.</title>
        <authorList>
            <person name="Pardo-Diaz S."/>
            <person name="Masmela-Mendoza J."/>
            <person name="Delgadillo-Duran P."/>
            <person name="Bautista E.J."/>
            <person name="Rojas-Tapias D.F."/>
        </authorList>
    </citation>
    <scope>NUCLEOTIDE SEQUENCE [LARGE SCALE GENOMIC DNA]</scope>
    <source>
        <strain evidence="9 11">Ap18</strain>
    </source>
</reference>
<dbReference type="Proteomes" id="UP001628281">
    <property type="component" value="Unassembled WGS sequence"/>
</dbReference>
<evidence type="ECO:0000313" key="8">
    <source>
        <dbReference type="EMBL" id="AIB11728.1"/>
    </source>
</evidence>
<keyword evidence="5 7" id="KW-1133">Transmembrane helix</keyword>
<dbReference type="Proteomes" id="UP000027186">
    <property type="component" value="Chromosome"/>
</dbReference>